<keyword evidence="3 6" id="KW-0547">Nucleotide-binding</keyword>
<evidence type="ECO:0000259" key="8">
    <source>
        <dbReference type="PROSITE" id="PS50011"/>
    </source>
</evidence>
<dbReference type="Gene3D" id="1.10.510.10">
    <property type="entry name" value="Transferase(Phosphotransferase) domain 1"/>
    <property type="match status" value="1"/>
</dbReference>
<dbReference type="RefSeq" id="WP_220199253.1">
    <property type="nucleotide sequence ID" value="NZ_BNJF01000007.1"/>
</dbReference>
<reference evidence="9" key="1">
    <citation type="submission" date="2020-10" db="EMBL/GenBank/DDBJ databases">
        <title>Taxonomic study of unclassified bacteria belonging to the class Ktedonobacteria.</title>
        <authorList>
            <person name="Yabe S."/>
            <person name="Wang C.M."/>
            <person name="Zheng Y."/>
            <person name="Sakai Y."/>
            <person name="Cavaletti L."/>
            <person name="Monciardini P."/>
            <person name="Donadio S."/>
        </authorList>
    </citation>
    <scope>NUCLEOTIDE SEQUENCE</scope>
    <source>
        <strain evidence="9">SOSP1-1</strain>
    </source>
</reference>
<accession>A0A8J3IFD3</accession>
<dbReference type="SMART" id="SM00220">
    <property type="entry name" value="S_TKc"/>
    <property type="match status" value="1"/>
</dbReference>
<dbReference type="Proteomes" id="UP000612362">
    <property type="component" value="Unassembled WGS sequence"/>
</dbReference>
<dbReference type="PROSITE" id="PS50011">
    <property type="entry name" value="PROTEIN_KINASE_DOM"/>
    <property type="match status" value="1"/>
</dbReference>
<dbReference type="InterPro" id="IPR000719">
    <property type="entry name" value="Prot_kinase_dom"/>
</dbReference>
<organism evidence="9 10">
    <name type="scientific">Ktedonospora formicarum</name>
    <dbReference type="NCBI Taxonomy" id="2778364"/>
    <lineage>
        <taxon>Bacteria</taxon>
        <taxon>Bacillati</taxon>
        <taxon>Chloroflexota</taxon>
        <taxon>Ktedonobacteria</taxon>
        <taxon>Ktedonobacterales</taxon>
        <taxon>Ktedonobacteraceae</taxon>
        <taxon>Ktedonospora</taxon>
    </lineage>
</organism>
<evidence type="ECO:0000256" key="4">
    <source>
        <dbReference type="ARBA" id="ARBA00022777"/>
    </source>
</evidence>
<evidence type="ECO:0000256" key="3">
    <source>
        <dbReference type="ARBA" id="ARBA00022741"/>
    </source>
</evidence>
<evidence type="ECO:0000313" key="9">
    <source>
        <dbReference type="EMBL" id="GHO50199.1"/>
    </source>
</evidence>
<dbReference type="GO" id="GO:0005524">
    <property type="term" value="F:ATP binding"/>
    <property type="evidence" value="ECO:0007669"/>
    <property type="project" value="UniProtKB-UniRule"/>
</dbReference>
<dbReference type="SUPFAM" id="SSF56112">
    <property type="entry name" value="Protein kinase-like (PK-like)"/>
    <property type="match status" value="1"/>
</dbReference>
<feature type="binding site" evidence="6">
    <location>
        <position position="41"/>
    </location>
    <ligand>
        <name>ATP</name>
        <dbReference type="ChEBI" id="CHEBI:30616"/>
    </ligand>
</feature>
<feature type="compositionally biased region" description="Polar residues" evidence="7">
    <location>
        <begin position="338"/>
        <end position="348"/>
    </location>
</feature>
<evidence type="ECO:0000256" key="5">
    <source>
        <dbReference type="ARBA" id="ARBA00022840"/>
    </source>
</evidence>
<dbReference type="AlphaFoldDB" id="A0A8J3IFD3"/>
<dbReference type="EC" id="2.7.11.1" evidence="1"/>
<sequence length="385" mass="43048">MNELTGQSLGGFLLEEEIGRGSMGVVYRGRQIALGREVAIKVLPKALARDASYVARFIREAQIIAGLNHPNIIHIYDAGQSHKLLYFAMEYVQGPTLASLLHLDQIIPQHLAAEYAAQIADALYVAYSERNVIHRDIKPENLMLDRWGKIKVTDFGLARAPGHQQITATKTLVGSIYYSSPEQIWGKTLDNRSDIYALGVVLYEMVTGLRPFTGRTMPELTQNIINGSPQPPRLHNPSLSPELEEVILTALALDRDQRFADAGDMASELRMLHLAAPIPPTHTPRLRTPVQLPKRPSAQRLDYTTIDLQQTAPTPTPASMKNSGSDLPSFPQHPVDTQPIQRSIQDLPSQERENDPYRTVPELEASPKEAQQHWWGKFFKAPQRP</sequence>
<dbReference type="Pfam" id="PF00069">
    <property type="entry name" value="Pkinase"/>
    <property type="match status" value="1"/>
</dbReference>
<keyword evidence="10" id="KW-1185">Reference proteome</keyword>
<dbReference type="EMBL" id="BNJF01000007">
    <property type="protein sequence ID" value="GHO50199.1"/>
    <property type="molecule type" value="Genomic_DNA"/>
</dbReference>
<evidence type="ECO:0000256" key="6">
    <source>
        <dbReference type="PROSITE-ProRule" id="PRU10141"/>
    </source>
</evidence>
<keyword evidence="5 6" id="KW-0067">ATP-binding</keyword>
<feature type="compositionally biased region" description="Polar residues" evidence="7">
    <location>
        <begin position="310"/>
        <end position="326"/>
    </location>
</feature>
<name>A0A8J3IFD3_9CHLR</name>
<dbReference type="PROSITE" id="PS00108">
    <property type="entry name" value="PROTEIN_KINASE_ST"/>
    <property type="match status" value="1"/>
</dbReference>
<evidence type="ECO:0000256" key="1">
    <source>
        <dbReference type="ARBA" id="ARBA00012513"/>
    </source>
</evidence>
<dbReference type="PANTHER" id="PTHR43289:SF6">
    <property type="entry name" value="SERINE_THREONINE-PROTEIN KINASE NEKL-3"/>
    <property type="match status" value="1"/>
</dbReference>
<gene>
    <name evidence="9" type="ORF">KSX_83620</name>
</gene>
<dbReference type="GO" id="GO:0004674">
    <property type="term" value="F:protein serine/threonine kinase activity"/>
    <property type="evidence" value="ECO:0007669"/>
    <property type="project" value="UniProtKB-EC"/>
</dbReference>
<keyword evidence="2" id="KW-0808">Transferase</keyword>
<dbReference type="InterPro" id="IPR011009">
    <property type="entry name" value="Kinase-like_dom_sf"/>
</dbReference>
<feature type="domain" description="Protein kinase" evidence="8">
    <location>
        <begin position="12"/>
        <end position="276"/>
    </location>
</feature>
<dbReference type="Gene3D" id="3.30.200.20">
    <property type="entry name" value="Phosphorylase Kinase, domain 1"/>
    <property type="match status" value="1"/>
</dbReference>
<evidence type="ECO:0000256" key="2">
    <source>
        <dbReference type="ARBA" id="ARBA00022679"/>
    </source>
</evidence>
<keyword evidence="4" id="KW-0418">Kinase</keyword>
<dbReference type="InterPro" id="IPR017441">
    <property type="entry name" value="Protein_kinase_ATP_BS"/>
</dbReference>
<evidence type="ECO:0000313" key="10">
    <source>
        <dbReference type="Proteomes" id="UP000612362"/>
    </source>
</evidence>
<feature type="region of interest" description="Disordered" evidence="7">
    <location>
        <begin position="310"/>
        <end position="385"/>
    </location>
</feature>
<dbReference type="InterPro" id="IPR008271">
    <property type="entry name" value="Ser/Thr_kinase_AS"/>
</dbReference>
<evidence type="ECO:0000256" key="7">
    <source>
        <dbReference type="SAM" id="MobiDB-lite"/>
    </source>
</evidence>
<dbReference type="PANTHER" id="PTHR43289">
    <property type="entry name" value="MITOGEN-ACTIVATED PROTEIN KINASE KINASE KINASE 20-RELATED"/>
    <property type="match status" value="1"/>
</dbReference>
<dbReference type="PROSITE" id="PS00107">
    <property type="entry name" value="PROTEIN_KINASE_ATP"/>
    <property type="match status" value="1"/>
</dbReference>
<dbReference type="CDD" id="cd14014">
    <property type="entry name" value="STKc_PknB_like"/>
    <property type="match status" value="1"/>
</dbReference>
<comment type="caution">
    <text evidence="9">The sequence shown here is derived from an EMBL/GenBank/DDBJ whole genome shotgun (WGS) entry which is preliminary data.</text>
</comment>
<protein>
    <recommendedName>
        <fullName evidence="1">non-specific serine/threonine protein kinase</fullName>
        <ecNumber evidence="1">2.7.11.1</ecNumber>
    </recommendedName>
</protein>
<proteinExistence type="predicted"/>